<evidence type="ECO:0000313" key="2">
    <source>
        <dbReference type="Proteomes" id="UP000192722"/>
    </source>
</evidence>
<dbReference type="Proteomes" id="UP000192722">
    <property type="component" value="Unassembled WGS sequence"/>
</dbReference>
<protein>
    <recommendedName>
        <fullName evidence="3">DUF1367 family protein</fullName>
    </recommendedName>
</protein>
<evidence type="ECO:0000313" key="1">
    <source>
        <dbReference type="EMBL" id="ORJ20006.1"/>
    </source>
</evidence>
<sequence>MAQYSFIKSQGGVLLPATPDTVDFVSNKLKLGALLTADFKRVRNPAFHRKFFSLLNLGFEYWEPVGGTISPSEKRLLRGYVRHLASYAGSEDALSAVADEYFATVSSRRAANISTTKSFEAFRRWVTIEAGHFDVFQLPDGSLLKEPRSISFAKMDELEFNDLFKATLDVLWTFILSKSFTDQQAVENAASQLMGYAA</sequence>
<dbReference type="RefSeq" id="WP_084983712.1">
    <property type="nucleotide sequence ID" value="NZ_CBCSCF010000010.1"/>
</dbReference>
<dbReference type="InterPro" id="IPR009797">
    <property type="entry name" value="DUF1367"/>
</dbReference>
<accession>A0ABX3TXR5</accession>
<name>A0ABX3TXR5_9GAMM</name>
<gene>
    <name evidence="1" type="ORF">BS639_17070</name>
</gene>
<dbReference type="Pfam" id="PF07105">
    <property type="entry name" value="DUF1367"/>
    <property type="match status" value="1"/>
</dbReference>
<proteinExistence type="predicted"/>
<reference evidence="1 2" key="1">
    <citation type="journal article" date="2017" name="Int. J. Syst. Evol. Microbiol.">
        <title>Rouxiella badensis sp. nov. and Rouxiella silvae sp. nov. isolated from peat bog soil in Germany and emendation of the genus description.</title>
        <authorList>
            <person name="Le Fleche-Mateos A."/>
            <person name="Kugler J.H."/>
            <person name="Hansen S.H."/>
            <person name="Syldatk C."/>
            <person name="Hausmann R."/>
            <person name="Lomprez F."/>
            <person name="Vandenbogaert M."/>
            <person name="Manuguerra J.C."/>
            <person name="Grimont P.A."/>
        </authorList>
    </citation>
    <scope>NUCLEOTIDE SEQUENCE [LARGE SCALE GENOMIC DNA]</scope>
    <source>
        <strain evidence="1 2">213</strain>
    </source>
</reference>
<dbReference type="EMBL" id="MRWD01000044">
    <property type="protein sequence ID" value="ORJ20006.1"/>
    <property type="molecule type" value="Genomic_DNA"/>
</dbReference>
<evidence type="ECO:0008006" key="3">
    <source>
        <dbReference type="Google" id="ProtNLM"/>
    </source>
</evidence>
<organism evidence="1 2">
    <name type="scientific">Rouxiella silvae</name>
    <dbReference type="NCBI Taxonomy" id="1646373"/>
    <lineage>
        <taxon>Bacteria</taxon>
        <taxon>Pseudomonadati</taxon>
        <taxon>Pseudomonadota</taxon>
        <taxon>Gammaproteobacteria</taxon>
        <taxon>Enterobacterales</taxon>
        <taxon>Yersiniaceae</taxon>
        <taxon>Rouxiella</taxon>
    </lineage>
</organism>
<keyword evidence="2" id="KW-1185">Reference proteome</keyword>
<comment type="caution">
    <text evidence="1">The sequence shown here is derived from an EMBL/GenBank/DDBJ whole genome shotgun (WGS) entry which is preliminary data.</text>
</comment>